<dbReference type="FunFam" id="1.25.40.630:FF:000002">
    <property type="entry name" value="Cleavage stimulating factor 64"/>
    <property type="match status" value="1"/>
</dbReference>
<accession>A0A2I0W4F6</accession>
<dbReference type="InterPro" id="IPR038192">
    <property type="entry name" value="CSTF_C_sf"/>
</dbReference>
<evidence type="ECO:0000313" key="4">
    <source>
        <dbReference type="EMBL" id="PKU70543.1"/>
    </source>
</evidence>
<dbReference type="GO" id="GO:0005847">
    <property type="term" value="C:mRNA cleavage and polyadenylation specificity factor complex"/>
    <property type="evidence" value="ECO:0007669"/>
    <property type="project" value="TreeGrafter"/>
</dbReference>
<dbReference type="InterPro" id="IPR035979">
    <property type="entry name" value="RBD_domain_sf"/>
</dbReference>
<dbReference type="SUPFAM" id="SSF54928">
    <property type="entry name" value="RNA-binding domain, RBD"/>
    <property type="match status" value="1"/>
</dbReference>
<feature type="compositionally biased region" description="Polar residues" evidence="2">
    <location>
        <begin position="121"/>
        <end position="131"/>
    </location>
</feature>
<sequence length="569" mass="61309">MLASAARERAPIVLCDMASTSGLQHRCVFVGNIPYDATEEQLIQICEEVGPVVSFRLVLDKETGRPKGYGFCEYKDEETALSARRNLQGYEINGRQLRVDFAENDKGVDRNREQGRGGPGLTSSTDSQKSLAGQPFVGDATLRQILVLPQAATAASVMAEALGVPQNSSLPQFRNGLPSVPGSGNDPLTNYLASMSRYQLNEIMLEMKALATKNRAQAQQLLQESPKLTKALFQAEIMLGMVTPQMLQVAGNQKTSSAVATSSVQDNKQDLKPVTTYLGQVALQRESAIETCLKPSEAQGKNVLPNSAVFQHSSLPPKYVPLQSYRPPLPQNQIPAQGTIPGLADVAMNPNVQVLPLPTSVSSLPQVQSSLLHHSRPLGTTSIGHQHQGTLPNTSLQQSFLPHPLTSQISSLNHPLLSSGLEMLSREARPSWSSLDLISASRISTEPSSVGLVKQNETSSEAMGLSSHPSKRPRVEGAIAHNLISGNSSVAGFSLAQSYDSGLSAGKQISNADGLQHTQKQMPQLSAEEETALLKQLMSLTPEQLSSLPSEQQQQVLEIQRTLRSKPLL</sequence>
<dbReference type="InterPro" id="IPR012677">
    <property type="entry name" value="Nucleotide-bd_a/b_plait_sf"/>
</dbReference>
<dbReference type="FunFam" id="3.30.70.330:FF:000378">
    <property type="entry name" value="Cleavage stimulating factor 64"/>
    <property type="match status" value="1"/>
</dbReference>
<dbReference type="GO" id="GO:1990904">
    <property type="term" value="C:ribonucleoprotein complex"/>
    <property type="evidence" value="ECO:0007669"/>
    <property type="project" value="UniProtKB-KW"/>
</dbReference>
<feature type="region of interest" description="Disordered" evidence="2">
    <location>
        <begin position="449"/>
        <end position="472"/>
    </location>
</feature>
<keyword evidence="1" id="KW-0694">RNA-binding</keyword>
<dbReference type="Pfam" id="PF00076">
    <property type="entry name" value="RRM_1"/>
    <property type="match status" value="1"/>
</dbReference>
<dbReference type="Gene3D" id="1.10.20.70">
    <property type="entry name" value="Transcription termination and cleavage factor, C-terminal domain"/>
    <property type="match status" value="1"/>
</dbReference>
<feature type="domain" description="RRM" evidence="3">
    <location>
        <begin position="26"/>
        <end position="104"/>
    </location>
</feature>
<dbReference type="PANTHER" id="PTHR45735:SF2">
    <property type="entry name" value="CLEAVAGE STIMULATION FACTOR SUBUNIT 2"/>
    <property type="match status" value="1"/>
</dbReference>
<dbReference type="Gene3D" id="3.30.70.330">
    <property type="match status" value="1"/>
</dbReference>
<keyword evidence="5" id="KW-1185">Reference proteome</keyword>
<evidence type="ECO:0000313" key="5">
    <source>
        <dbReference type="Proteomes" id="UP000233837"/>
    </source>
</evidence>
<dbReference type="OrthoDB" id="272703at2759"/>
<organism evidence="4 5">
    <name type="scientific">Dendrobium catenatum</name>
    <dbReference type="NCBI Taxonomy" id="906689"/>
    <lineage>
        <taxon>Eukaryota</taxon>
        <taxon>Viridiplantae</taxon>
        <taxon>Streptophyta</taxon>
        <taxon>Embryophyta</taxon>
        <taxon>Tracheophyta</taxon>
        <taxon>Spermatophyta</taxon>
        <taxon>Magnoliopsida</taxon>
        <taxon>Liliopsida</taxon>
        <taxon>Asparagales</taxon>
        <taxon>Orchidaceae</taxon>
        <taxon>Epidendroideae</taxon>
        <taxon>Malaxideae</taxon>
        <taxon>Dendrobiinae</taxon>
        <taxon>Dendrobium</taxon>
    </lineage>
</organism>
<dbReference type="Gene3D" id="1.25.40.630">
    <property type="match status" value="1"/>
</dbReference>
<gene>
    <name evidence="4" type="ORF">MA16_Dca008660</name>
</gene>
<name>A0A2I0W4F6_9ASPA</name>
<evidence type="ECO:0000259" key="3">
    <source>
        <dbReference type="PROSITE" id="PS50102"/>
    </source>
</evidence>
<feature type="region of interest" description="Disordered" evidence="2">
    <location>
        <begin position="103"/>
        <end position="133"/>
    </location>
</feature>
<proteinExistence type="predicted"/>
<dbReference type="GO" id="GO:0003729">
    <property type="term" value="F:mRNA binding"/>
    <property type="evidence" value="ECO:0007669"/>
    <property type="project" value="TreeGrafter"/>
</dbReference>
<dbReference type="STRING" id="906689.A0A2I0W4F6"/>
<dbReference type="PROSITE" id="PS50102">
    <property type="entry name" value="RRM"/>
    <property type="match status" value="1"/>
</dbReference>
<evidence type="ECO:0000256" key="1">
    <source>
        <dbReference type="PROSITE-ProRule" id="PRU00176"/>
    </source>
</evidence>
<dbReference type="PANTHER" id="PTHR45735">
    <property type="entry name" value="CLEAVAGE STIMULATION FACTOR SUBUNIT 2"/>
    <property type="match status" value="1"/>
</dbReference>
<evidence type="ECO:0000256" key="2">
    <source>
        <dbReference type="SAM" id="MobiDB-lite"/>
    </source>
</evidence>
<protein>
    <submittedName>
        <fullName evidence="4">28 kDa ribonucleoprotein, chloroplastic</fullName>
    </submittedName>
</protein>
<reference evidence="4 5" key="2">
    <citation type="journal article" date="2017" name="Nature">
        <title>The Apostasia genome and the evolution of orchids.</title>
        <authorList>
            <person name="Zhang G.Q."/>
            <person name="Liu K.W."/>
            <person name="Li Z."/>
            <person name="Lohaus R."/>
            <person name="Hsiao Y.Y."/>
            <person name="Niu S.C."/>
            <person name="Wang J.Y."/>
            <person name="Lin Y.C."/>
            <person name="Xu Q."/>
            <person name="Chen L.J."/>
            <person name="Yoshida K."/>
            <person name="Fujiwara S."/>
            <person name="Wang Z.W."/>
            <person name="Zhang Y.Q."/>
            <person name="Mitsuda N."/>
            <person name="Wang M."/>
            <person name="Liu G.H."/>
            <person name="Pecoraro L."/>
            <person name="Huang H.X."/>
            <person name="Xiao X.J."/>
            <person name="Lin M."/>
            <person name="Wu X.Y."/>
            <person name="Wu W.L."/>
            <person name="Chen Y.Y."/>
            <person name="Chang S.B."/>
            <person name="Sakamoto S."/>
            <person name="Ohme-Takagi M."/>
            <person name="Yagi M."/>
            <person name="Zeng S.J."/>
            <person name="Shen C.Y."/>
            <person name="Yeh C.M."/>
            <person name="Luo Y.B."/>
            <person name="Tsai W.C."/>
            <person name="Van de Peer Y."/>
            <person name="Liu Z.J."/>
        </authorList>
    </citation>
    <scope>NUCLEOTIDE SEQUENCE [LARGE SCALE GENOMIC DNA]</scope>
    <source>
        <tissue evidence="4">The whole plant</tissue>
    </source>
</reference>
<dbReference type="SMART" id="SM00360">
    <property type="entry name" value="RRM"/>
    <property type="match status" value="1"/>
</dbReference>
<feature type="compositionally biased region" description="Basic and acidic residues" evidence="2">
    <location>
        <begin position="103"/>
        <end position="115"/>
    </location>
</feature>
<dbReference type="CDD" id="cd12398">
    <property type="entry name" value="RRM_CSTF2_RNA15_like"/>
    <property type="match status" value="1"/>
</dbReference>
<dbReference type="InterPro" id="IPR025742">
    <property type="entry name" value="CSTF2_hinge"/>
</dbReference>
<dbReference type="Pfam" id="PF14327">
    <property type="entry name" value="CSTF2_hinge"/>
    <property type="match status" value="1"/>
</dbReference>
<dbReference type="Proteomes" id="UP000233837">
    <property type="component" value="Unassembled WGS sequence"/>
</dbReference>
<keyword evidence="4" id="KW-0687">Ribonucleoprotein</keyword>
<dbReference type="AlphaFoldDB" id="A0A2I0W4F6"/>
<reference evidence="4 5" key="1">
    <citation type="journal article" date="2016" name="Sci. Rep.">
        <title>The Dendrobium catenatum Lindl. genome sequence provides insights into polysaccharide synthase, floral development and adaptive evolution.</title>
        <authorList>
            <person name="Zhang G.Q."/>
            <person name="Xu Q."/>
            <person name="Bian C."/>
            <person name="Tsai W.C."/>
            <person name="Yeh C.M."/>
            <person name="Liu K.W."/>
            <person name="Yoshida K."/>
            <person name="Zhang L.S."/>
            <person name="Chang S.B."/>
            <person name="Chen F."/>
            <person name="Shi Y."/>
            <person name="Su Y.Y."/>
            <person name="Zhang Y.Q."/>
            <person name="Chen L.J."/>
            <person name="Yin Y."/>
            <person name="Lin M."/>
            <person name="Huang H."/>
            <person name="Deng H."/>
            <person name="Wang Z.W."/>
            <person name="Zhu S.L."/>
            <person name="Zhao X."/>
            <person name="Deng C."/>
            <person name="Niu S.C."/>
            <person name="Huang J."/>
            <person name="Wang M."/>
            <person name="Liu G.H."/>
            <person name="Yang H.J."/>
            <person name="Xiao X.J."/>
            <person name="Hsiao Y.Y."/>
            <person name="Wu W.L."/>
            <person name="Chen Y.Y."/>
            <person name="Mitsuda N."/>
            <person name="Ohme-Takagi M."/>
            <person name="Luo Y.B."/>
            <person name="Van de Peer Y."/>
            <person name="Liu Z.J."/>
        </authorList>
    </citation>
    <scope>NUCLEOTIDE SEQUENCE [LARGE SCALE GENOMIC DNA]</scope>
    <source>
        <tissue evidence="4">The whole plant</tissue>
    </source>
</reference>
<dbReference type="InterPro" id="IPR000504">
    <property type="entry name" value="RRM_dom"/>
</dbReference>
<dbReference type="EMBL" id="KZ502926">
    <property type="protein sequence ID" value="PKU70543.1"/>
    <property type="molecule type" value="Genomic_DNA"/>
</dbReference>